<accession>U5D2K8</accession>
<name>U5D2K8_AMBTC</name>
<dbReference type="AlphaFoldDB" id="U5D2K8"/>
<organism evidence="1 2">
    <name type="scientific">Amborella trichopoda</name>
    <dbReference type="NCBI Taxonomy" id="13333"/>
    <lineage>
        <taxon>Eukaryota</taxon>
        <taxon>Viridiplantae</taxon>
        <taxon>Streptophyta</taxon>
        <taxon>Embryophyta</taxon>
        <taxon>Tracheophyta</taxon>
        <taxon>Spermatophyta</taxon>
        <taxon>Magnoliopsida</taxon>
        <taxon>Amborellales</taxon>
        <taxon>Amborellaceae</taxon>
        <taxon>Amborella</taxon>
    </lineage>
</organism>
<dbReference type="Gramene" id="ERN14568">
    <property type="protein sequence ID" value="ERN14568"/>
    <property type="gene ID" value="AMTR_s00038p00123100"/>
</dbReference>
<evidence type="ECO:0000313" key="2">
    <source>
        <dbReference type="Proteomes" id="UP000017836"/>
    </source>
</evidence>
<dbReference type="EMBL" id="KI392532">
    <property type="protein sequence ID" value="ERN14568.1"/>
    <property type="molecule type" value="Genomic_DNA"/>
</dbReference>
<evidence type="ECO:0000313" key="1">
    <source>
        <dbReference type="EMBL" id="ERN14568.1"/>
    </source>
</evidence>
<dbReference type="HOGENOM" id="CLU_2309836_0_0_1"/>
<dbReference type="Proteomes" id="UP000017836">
    <property type="component" value="Unassembled WGS sequence"/>
</dbReference>
<sequence length="100" mass="11227">MPHQAIISILYKEESDAANSSYQRFSNFYRNKVVHSSTKNIGTWHAHPSFLLAFYAKLAPKSIEFKATDTNAMITDANLGQGSQKTTQAAGLWEVNHLRI</sequence>
<gene>
    <name evidence="1" type="ORF">AMTR_s00038p00123100</name>
</gene>
<reference evidence="2" key="1">
    <citation type="journal article" date="2013" name="Science">
        <title>The Amborella genome and the evolution of flowering plants.</title>
        <authorList>
            <consortium name="Amborella Genome Project"/>
        </authorList>
    </citation>
    <scope>NUCLEOTIDE SEQUENCE [LARGE SCALE GENOMIC DNA]</scope>
</reference>
<protein>
    <submittedName>
        <fullName evidence="1">Uncharacterized protein</fullName>
    </submittedName>
</protein>
<keyword evidence="2" id="KW-1185">Reference proteome</keyword>
<proteinExistence type="predicted"/>